<dbReference type="Pfam" id="PF07714">
    <property type="entry name" value="PK_Tyr_Ser-Thr"/>
    <property type="match status" value="1"/>
</dbReference>
<dbReference type="EMBL" id="BFEA01000082">
    <property type="protein sequence ID" value="GBG67027.1"/>
    <property type="molecule type" value="Genomic_DNA"/>
</dbReference>
<sequence>MACVGRACGSAVISVVGICSFVCRSTFAWGGLVGCSAFACASFVGGRPARFRPDSAAIYTRSPQQNFVSVKPSHAAAPPFLPSSTGKLFCRSAVNDLVVAPQSTALYVLLRELCFTQGQLSHLRESIWKADLAHVSDGGSTTNSAHAPEGQLVSYWWPFGAVNGSAVHTPAIQYAGANDTVSMADMSATDVTRAGDRIPMDDVEWTDVRRFPPGGDPDIKDIGFTSQSFSSDERCLYFVDYENLRVWGLDPLTSAGTANPPVLIAGSGSRGVVDADGLTSSFNNITDMAVSPDGCNIFVVDYWYNSLRWLQLDSPCSAARRVLTLESFPGGPRAVRLGQSGNDYYLYVGMSDGSVTEIQINASQLHSCAPAPPPSPPRSYPSAGPPADSNVRSPDSSLPSSAFSPSPPFPTKPGRTRYLALIVALPLSTLAVLGAAACASYLILHKKAQPMTNLRTNGSGESTVATTGSSWGVAGGKDELGGGPGGERQEGLHHLQVKQFSFAALSYCTQNFSESYRIGPGGAFGNVYWGSLDDGKELAMKVMTGDLTEGKRKMFLAEVNTLSRVHHANLIRLVGFCLEGNRSILVYPYFPGGSLFARLHERGKAVPGKASMPPLTLVERMCTALQIAKGLAYLHEGADPPVVHRDIKSSNVLLGDGSGEKLHVVVADFGLATMGERVFGTERESVVKTSHMAGTFGYMAPEYVRGGILSDKNDVYAFGVILLELLTGRKAVAMAPSGVGWETLPDWARPFLQRMVVVGNDTAYQILDARLHDQAAGFRFSRMVSGTLLLASECIREDYRTRPSMCGLVEKIGNLLNEVQIDVRQAKR</sequence>
<name>A0A388KAH3_CHABU</name>
<keyword evidence="2" id="KW-0067">ATP-binding</keyword>
<dbReference type="PANTHER" id="PTHR47989:SF11">
    <property type="entry name" value="PROTEIN KINASE DOMAIN-CONTAINING PROTEIN"/>
    <property type="match status" value="1"/>
</dbReference>
<dbReference type="InterPro" id="IPR001245">
    <property type="entry name" value="Ser-Thr/Tyr_kinase_cat_dom"/>
</dbReference>
<dbReference type="Gramene" id="GBG67027">
    <property type="protein sequence ID" value="GBG67027"/>
    <property type="gene ID" value="CBR_g78806"/>
</dbReference>
<organism evidence="6 7">
    <name type="scientific">Chara braunii</name>
    <name type="common">Braun's stonewort</name>
    <dbReference type="NCBI Taxonomy" id="69332"/>
    <lineage>
        <taxon>Eukaryota</taxon>
        <taxon>Viridiplantae</taxon>
        <taxon>Streptophyta</taxon>
        <taxon>Charophyceae</taxon>
        <taxon>Charales</taxon>
        <taxon>Characeae</taxon>
        <taxon>Chara</taxon>
    </lineage>
</organism>
<feature type="compositionally biased region" description="Pro residues" evidence="3">
    <location>
        <begin position="370"/>
        <end position="379"/>
    </location>
</feature>
<evidence type="ECO:0000256" key="2">
    <source>
        <dbReference type="ARBA" id="ARBA00022840"/>
    </source>
</evidence>
<dbReference type="PROSITE" id="PS00108">
    <property type="entry name" value="PROTEIN_KINASE_ST"/>
    <property type="match status" value="1"/>
</dbReference>
<dbReference type="InterPro" id="IPR008271">
    <property type="entry name" value="Ser/Thr_kinase_AS"/>
</dbReference>
<dbReference type="Gene3D" id="1.10.510.10">
    <property type="entry name" value="Transferase(Phosphotransferase) domain 1"/>
    <property type="match status" value="1"/>
</dbReference>
<feature type="compositionally biased region" description="Low complexity" evidence="3">
    <location>
        <begin position="380"/>
        <end position="404"/>
    </location>
</feature>
<dbReference type="PROSITE" id="PS51257">
    <property type="entry name" value="PROKAR_LIPOPROTEIN"/>
    <property type="match status" value="1"/>
</dbReference>
<feature type="compositionally biased region" description="Polar residues" evidence="3">
    <location>
        <begin position="454"/>
        <end position="470"/>
    </location>
</feature>
<dbReference type="InterPro" id="IPR000719">
    <property type="entry name" value="Prot_kinase_dom"/>
</dbReference>
<feature type="domain" description="Protein kinase" evidence="5">
    <location>
        <begin position="513"/>
        <end position="816"/>
    </location>
</feature>
<evidence type="ECO:0000256" key="1">
    <source>
        <dbReference type="ARBA" id="ARBA00022741"/>
    </source>
</evidence>
<keyword evidence="7" id="KW-1185">Reference proteome</keyword>
<dbReference type="GO" id="GO:0004672">
    <property type="term" value="F:protein kinase activity"/>
    <property type="evidence" value="ECO:0007669"/>
    <property type="project" value="InterPro"/>
</dbReference>
<accession>A0A388KAH3</accession>
<evidence type="ECO:0000259" key="5">
    <source>
        <dbReference type="PROSITE" id="PS50011"/>
    </source>
</evidence>
<dbReference type="SUPFAM" id="SSF63829">
    <property type="entry name" value="Calcium-dependent phosphotriesterase"/>
    <property type="match status" value="1"/>
</dbReference>
<evidence type="ECO:0000313" key="6">
    <source>
        <dbReference type="EMBL" id="GBG67027.1"/>
    </source>
</evidence>
<keyword evidence="4" id="KW-0472">Membrane</keyword>
<dbReference type="GO" id="GO:0005524">
    <property type="term" value="F:ATP binding"/>
    <property type="evidence" value="ECO:0007669"/>
    <property type="project" value="UniProtKB-KW"/>
</dbReference>
<dbReference type="InterPro" id="IPR011042">
    <property type="entry name" value="6-blade_b-propeller_TolB-like"/>
</dbReference>
<gene>
    <name evidence="6" type="ORF">CBR_g78806</name>
</gene>
<comment type="caution">
    <text evidence="6">The sequence shown here is derived from an EMBL/GenBank/DDBJ whole genome shotgun (WGS) entry which is preliminary data.</text>
</comment>
<dbReference type="STRING" id="69332.A0A388KAH3"/>
<evidence type="ECO:0000256" key="4">
    <source>
        <dbReference type="SAM" id="Phobius"/>
    </source>
</evidence>
<dbReference type="OrthoDB" id="122279at2759"/>
<evidence type="ECO:0000313" key="7">
    <source>
        <dbReference type="Proteomes" id="UP000265515"/>
    </source>
</evidence>
<dbReference type="PROSITE" id="PS50011">
    <property type="entry name" value="PROTEIN_KINASE_DOM"/>
    <property type="match status" value="1"/>
</dbReference>
<proteinExistence type="predicted"/>
<keyword evidence="4" id="KW-0812">Transmembrane</keyword>
<evidence type="ECO:0000256" key="3">
    <source>
        <dbReference type="SAM" id="MobiDB-lite"/>
    </source>
</evidence>
<dbReference type="PANTHER" id="PTHR47989">
    <property type="entry name" value="OS01G0750732 PROTEIN"/>
    <property type="match status" value="1"/>
</dbReference>
<dbReference type="Proteomes" id="UP000265515">
    <property type="component" value="Unassembled WGS sequence"/>
</dbReference>
<dbReference type="SMART" id="SM00220">
    <property type="entry name" value="S_TKc"/>
    <property type="match status" value="1"/>
</dbReference>
<dbReference type="AlphaFoldDB" id="A0A388KAH3"/>
<dbReference type="Gene3D" id="3.30.200.20">
    <property type="entry name" value="Phosphorylase Kinase, domain 1"/>
    <property type="match status" value="1"/>
</dbReference>
<feature type="transmembrane region" description="Helical" evidence="4">
    <location>
        <begin position="418"/>
        <end position="444"/>
    </location>
</feature>
<keyword evidence="1" id="KW-0547">Nucleotide-binding</keyword>
<dbReference type="InterPro" id="IPR011009">
    <property type="entry name" value="Kinase-like_dom_sf"/>
</dbReference>
<dbReference type="Gene3D" id="2.120.10.30">
    <property type="entry name" value="TolB, C-terminal domain"/>
    <property type="match status" value="1"/>
</dbReference>
<feature type="region of interest" description="Disordered" evidence="3">
    <location>
        <begin position="454"/>
        <end position="475"/>
    </location>
</feature>
<reference evidence="6 7" key="1">
    <citation type="journal article" date="2018" name="Cell">
        <title>The Chara Genome: Secondary Complexity and Implications for Plant Terrestrialization.</title>
        <authorList>
            <person name="Nishiyama T."/>
            <person name="Sakayama H."/>
            <person name="Vries J.D."/>
            <person name="Buschmann H."/>
            <person name="Saint-Marcoux D."/>
            <person name="Ullrich K.K."/>
            <person name="Haas F.B."/>
            <person name="Vanderstraeten L."/>
            <person name="Becker D."/>
            <person name="Lang D."/>
            <person name="Vosolsobe S."/>
            <person name="Rombauts S."/>
            <person name="Wilhelmsson P.K.I."/>
            <person name="Janitza P."/>
            <person name="Kern R."/>
            <person name="Heyl A."/>
            <person name="Rumpler F."/>
            <person name="Villalobos L.I.A.C."/>
            <person name="Clay J.M."/>
            <person name="Skokan R."/>
            <person name="Toyoda A."/>
            <person name="Suzuki Y."/>
            <person name="Kagoshima H."/>
            <person name="Schijlen E."/>
            <person name="Tajeshwar N."/>
            <person name="Catarino B."/>
            <person name="Hetherington A.J."/>
            <person name="Saltykova A."/>
            <person name="Bonnot C."/>
            <person name="Breuninger H."/>
            <person name="Symeonidi A."/>
            <person name="Radhakrishnan G.V."/>
            <person name="Van Nieuwerburgh F."/>
            <person name="Deforce D."/>
            <person name="Chang C."/>
            <person name="Karol K.G."/>
            <person name="Hedrich R."/>
            <person name="Ulvskov P."/>
            <person name="Glockner G."/>
            <person name="Delwiche C.F."/>
            <person name="Petrasek J."/>
            <person name="Van de Peer Y."/>
            <person name="Friml J."/>
            <person name="Beilby M."/>
            <person name="Dolan L."/>
            <person name="Kohara Y."/>
            <person name="Sugano S."/>
            <person name="Fujiyama A."/>
            <person name="Delaux P.-M."/>
            <person name="Quint M."/>
            <person name="TheiBen G."/>
            <person name="Hagemann M."/>
            <person name="Harholt J."/>
            <person name="Dunand C."/>
            <person name="Zachgo S."/>
            <person name="Langdale J."/>
            <person name="Maumus F."/>
            <person name="Straeten D.V.D."/>
            <person name="Gould S.B."/>
            <person name="Rensing S.A."/>
        </authorList>
    </citation>
    <scope>NUCLEOTIDE SEQUENCE [LARGE SCALE GENOMIC DNA]</scope>
    <source>
        <strain evidence="6 7">S276</strain>
    </source>
</reference>
<dbReference type="SUPFAM" id="SSF56112">
    <property type="entry name" value="Protein kinase-like (PK-like)"/>
    <property type="match status" value="1"/>
</dbReference>
<feature type="region of interest" description="Disordered" evidence="3">
    <location>
        <begin position="366"/>
        <end position="409"/>
    </location>
</feature>
<keyword evidence="4" id="KW-1133">Transmembrane helix</keyword>
<protein>
    <recommendedName>
        <fullName evidence="5">Protein kinase domain-containing protein</fullName>
    </recommendedName>
</protein>